<evidence type="ECO:0000313" key="1">
    <source>
        <dbReference type="EMBL" id="KAJ4426839.1"/>
    </source>
</evidence>
<gene>
    <name evidence="1" type="ORF">ANN_26638</name>
</gene>
<sequence length="193" mass="22644">MVCTMGKQITKCKENFRVWDSSTRASRHEEVLLTRLRIGHCHLTHGHLLRDELQPKYDICHVPLKTELRQEHGRIWAVVKRHVDKMTTVPLAHILIGYFTTLYQQLRAIEKFILKLKELICIRHPGAKFFPFHVDEQTLSAVAPLSIKKSQKFTERLKTSKLVRSKEKTVLKMLISSERKPEFESLRSTMIFN</sequence>
<dbReference type="Proteomes" id="UP001148838">
    <property type="component" value="Unassembled WGS sequence"/>
</dbReference>
<reference evidence="1 2" key="1">
    <citation type="journal article" date="2022" name="Allergy">
        <title>Genome assembly and annotation of Periplaneta americana reveal a comprehensive cockroach allergen profile.</title>
        <authorList>
            <person name="Wang L."/>
            <person name="Xiong Q."/>
            <person name="Saelim N."/>
            <person name="Wang L."/>
            <person name="Nong W."/>
            <person name="Wan A.T."/>
            <person name="Shi M."/>
            <person name="Liu X."/>
            <person name="Cao Q."/>
            <person name="Hui J.H.L."/>
            <person name="Sookrung N."/>
            <person name="Leung T.F."/>
            <person name="Tungtrongchitr A."/>
            <person name="Tsui S.K.W."/>
        </authorList>
    </citation>
    <scope>NUCLEOTIDE SEQUENCE [LARGE SCALE GENOMIC DNA]</scope>
    <source>
        <strain evidence="1">PWHHKU_190912</strain>
    </source>
</reference>
<evidence type="ECO:0000313" key="2">
    <source>
        <dbReference type="Proteomes" id="UP001148838"/>
    </source>
</evidence>
<name>A0ABQ8RYM4_PERAM</name>
<dbReference type="EMBL" id="JAJSOF020000039">
    <property type="protein sequence ID" value="KAJ4426839.1"/>
    <property type="molecule type" value="Genomic_DNA"/>
</dbReference>
<proteinExistence type="predicted"/>
<organism evidence="1 2">
    <name type="scientific">Periplaneta americana</name>
    <name type="common">American cockroach</name>
    <name type="synonym">Blatta americana</name>
    <dbReference type="NCBI Taxonomy" id="6978"/>
    <lineage>
        <taxon>Eukaryota</taxon>
        <taxon>Metazoa</taxon>
        <taxon>Ecdysozoa</taxon>
        <taxon>Arthropoda</taxon>
        <taxon>Hexapoda</taxon>
        <taxon>Insecta</taxon>
        <taxon>Pterygota</taxon>
        <taxon>Neoptera</taxon>
        <taxon>Polyneoptera</taxon>
        <taxon>Dictyoptera</taxon>
        <taxon>Blattodea</taxon>
        <taxon>Blattoidea</taxon>
        <taxon>Blattidae</taxon>
        <taxon>Blattinae</taxon>
        <taxon>Periplaneta</taxon>
    </lineage>
</organism>
<keyword evidence="2" id="KW-1185">Reference proteome</keyword>
<protein>
    <submittedName>
        <fullName evidence="1">Uncharacterized protein</fullName>
    </submittedName>
</protein>
<comment type="caution">
    <text evidence="1">The sequence shown here is derived from an EMBL/GenBank/DDBJ whole genome shotgun (WGS) entry which is preliminary data.</text>
</comment>
<accession>A0ABQ8RYM4</accession>